<comment type="caution">
    <text evidence="1">The sequence shown here is derived from an EMBL/GenBank/DDBJ whole genome shotgun (WGS) entry which is preliminary data.</text>
</comment>
<name>A0A5R9KBA4_9BACT</name>
<evidence type="ECO:0008006" key="3">
    <source>
        <dbReference type="Google" id="ProtNLM"/>
    </source>
</evidence>
<accession>A0A5R9KBA4</accession>
<reference evidence="1 2" key="1">
    <citation type="submission" date="2019-05" db="EMBL/GenBank/DDBJ databases">
        <authorList>
            <person name="Qu J.-H."/>
        </authorList>
    </citation>
    <scope>NUCLEOTIDE SEQUENCE [LARGE SCALE GENOMIC DNA]</scope>
    <source>
        <strain evidence="1 2">Z12</strain>
    </source>
</reference>
<dbReference type="Gene3D" id="3.30.450.20">
    <property type="entry name" value="PAS domain"/>
    <property type="match status" value="1"/>
</dbReference>
<evidence type="ECO:0000313" key="1">
    <source>
        <dbReference type="EMBL" id="TLU92054.1"/>
    </source>
</evidence>
<evidence type="ECO:0000313" key="2">
    <source>
        <dbReference type="Proteomes" id="UP000309788"/>
    </source>
</evidence>
<dbReference type="AlphaFoldDB" id="A0A5R9KBA4"/>
<sequence length="219" mass="24911">MQRSALEQGLPLFIRTDIDPESFSKGKVQWCPEKQIDKNLCCQESQIDAAQKQILDFFEESPVSIALIDAFELTYTMANAFYSQLVGRTPEQLVIPENCEMPRSVFSSNIAAFSSLMAHKKLNQGLSARIQYFAVQTFPAHAHLPTVCVCYYFLLLFCHSGRSQSFFKSFTINSSLRTLATKNEASLMHRYRSILAFCQLFRLSADDYSDQPDSDRILS</sequence>
<keyword evidence="2" id="KW-1185">Reference proteome</keyword>
<gene>
    <name evidence="1" type="ORF">FEM55_14985</name>
</gene>
<proteinExistence type="predicted"/>
<organism evidence="1 2">
    <name type="scientific">Dyadobacter sediminis</name>
    <dbReference type="NCBI Taxonomy" id="1493691"/>
    <lineage>
        <taxon>Bacteria</taxon>
        <taxon>Pseudomonadati</taxon>
        <taxon>Bacteroidota</taxon>
        <taxon>Cytophagia</taxon>
        <taxon>Cytophagales</taxon>
        <taxon>Spirosomataceae</taxon>
        <taxon>Dyadobacter</taxon>
    </lineage>
</organism>
<protein>
    <recommendedName>
        <fullName evidence="3">PAS domain-containing protein</fullName>
    </recommendedName>
</protein>
<dbReference type="EMBL" id="VCEI01000025">
    <property type="protein sequence ID" value="TLU92054.1"/>
    <property type="molecule type" value="Genomic_DNA"/>
</dbReference>
<dbReference type="Proteomes" id="UP000309788">
    <property type="component" value="Unassembled WGS sequence"/>
</dbReference>
<dbReference type="RefSeq" id="WP_138282163.1">
    <property type="nucleotide sequence ID" value="NZ_BMGE01000003.1"/>
</dbReference>